<organism evidence="2 3">
    <name type="scientific">Leuconostoc mesenteroides</name>
    <dbReference type="NCBI Taxonomy" id="1245"/>
    <lineage>
        <taxon>Bacteria</taxon>
        <taxon>Bacillati</taxon>
        <taxon>Bacillota</taxon>
        <taxon>Bacilli</taxon>
        <taxon>Lactobacillales</taxon>
        <taxon>Lactobacillaceae</taxon>
        <taxon>Leuconostoc</taxon>
    </lineage>
</organism>
<feature type="domain" description="Bro-N" evidence="1">
    <location>
        <begin position="1"/>
        <end position="105"/>
    </location>
</feature>
<accession>A0A843Z3C0</accession>
<dbReference type="InterPro" id="IPR018878">
    <property type="entry name" value="ORF6C_dom"/>
</dbReference>
<dbReference type="AlphaFoldDB" id="A0A843Z3C0"/>
<gene>
    <name evidence="2" type="ORF">GFV13_08685</name>
</gene>
<dbReference type="PANTHER" id="PTHR36180">
    <property type="entry name" value="DNA-BINDING PROTEIN-RELATED-RELATED"/>
    <property type="match status" value="1"/>
</dbReference>
<evidence type="ECO:0000259" key="1">
    <source>
        <dbReference type="PROSITE" id="PS51750"/>
    </source>
</evidence>
<dbReference type="PANTHER" id="PTHR36180:SF2">
    <property type="entry name" value="BRO FAMILY PROTEIN"/>
    <property type="match status" value="1"/>
</dbReference>
<evidence type="ECO:0000313" key="3">
    <source>
        <dbReference type="Proteomes" id="UP000469952"/>
    </source>
</evidence>
<comment type="caution">
    <text evidence="2">The sequence shown here is derived from an EMBL/GenBank/DDBJ whole genome shotgun (WGS) entry which is preliminary data.</text>
</comment>
<reference evidence="2 3" key="1">
    <citation type="submission" date="2019-10" db="EMBL/GenBank/DDBJ databases">
        <title>WGS of Leuconostoc mesenteroides.</title>
        <authorList>
            <person name="Melo Bolivar J."/>
            <person name="Marino-Ramirez L."/>
            <person name="Villamil Diaz L.M."/>
        </authorList>
    </citation>
    <scope>NUCLEOTIDE SEQUENCE [LARGE SCALE GENOMIC DNA]</scope>
    <source>
        <strain evidence="2 3">M11</strain>
    </source>
</reference>
<protein>
    <recommendedName>
        <fullName evidence="1">Bro-N domain-containing protein</fullName>
    </recommendedName>
</protein>
<evidence type="ECO:0000313" key="2">
    <source>
        <dbReference type="EMBL" id="MQR27335.1"/>
    </source>
</evidence>
<dbReference type="Proteomes" id="UP000469952">
    <property type="component" value="Unassembled WGS sequence"/>
</dbReference>
<dbReference type="Pfam" id="PF10552">
    <property type="entry name" value="ORF6C"/>
    <property type="match status" value="1"/>
</dbReference>
<dbReference type="RefSeq" id="WP_153245485.1">
    <property type="nucleotide sequence ID" value="NZ_WIPA01000014.1"/>
</dbReference>
<proteinExistence type="predicted"/>
<dbReference type="Pfam" id="PF02498">
    <property type="entry name" value="Bro-N"/>
    <property type="match status" value="1"/>
</dbReference>
<dbReference type="InterPro" id="IPR003497">
    <property type="entry name" value="BRO_N_domain"/>
</dbReference>
<name>A0A843Z3C0_LEUME</name>
<dbReference type="PROSITE" id="PS51750">
    <property type="entry name" value="BRO_N"/>
    <property type="match status" value="1"/>
</dbReference>
<dbReference type="SMART" id="SM01040">
    <property type="entry name" value="Bro-N"/>
    <property type="match status" value="1"/>
</dbReference>
<dbReference type="EMBL" id="WIPA01000014">
    <property type="protein sequence ID" value="MQR27335.1"/>
    <property type="molecule type" value="Genomic_DNA"/>
</dbReference>
<sequence length="234" mass="26858">MNKVETFNFETNEVRTVVIDEEVWLVAKDVAKTLGYSRTADAIKAHVDEEDKGVGKIQTPGGMQQMTVINQSGVISLSLSSKLPSARKFKRWVTSEVIPSVLKNGSYTKPQSTLQLFDNALQVMKEQETKINHVVDRMDEFEDAQEIRSWEQTELLRMRRNKVFAILGNKHTKRYKALSSEVYQAISHDFKSQFNVPRYNALPRKRFEDGKQFFINWEPSNLLELAIKGAEQTA</sequence>